<protein>
    <submittedName>
        <fullName evidence="1">Uncharacterized protein</fullName>
    </submittedName>
</protein>
<proteinExistence type="predicted"/>
<sequence length="46" mass="5399">MAFYLLCHHTEMTPCMFNSSPNNCSLNKQVLNVTFNCITYDRQRVL</sequence>
<organism evidence="1">
    <name type="scientific">Rhizophora mucronata</name>
    <name type="common">Asiatic mangrove</name>
    <dbReference type="NCBI Taxonomy" id="61149"/>
    <lineage>
        <taxon>Eukaryota</taxon>
        <taxon>Viridiplantae</taxon>
        <taxon>Streptophyta</taxon>
        <taxon>Embryophyta</taxon>
        <taxon>Tracheophyta</taxon>
        <taxon>Spermatophyta</taxon>
        <taxon>Magnoliopsida</taxon>
        <taxon>eudicotyledons</taxon>
        <taxon>Gunneridae</taxon>
        <taxon>Pentapetalae</taxon>
        <taxon>rosids</taxon>
        <taxon>fabids</taxon>
        <taxon>Malpighiales</taxon>
        <taxon>Rhizophoraceae</taxon>
        <taxon>Rhizophora</taxon>
    </lineage>
</organism>
<accession>A0A2P2PBX7</accession>
<reference evidence="1" key="1">
    <citation type="submission" date="2018-02" db="EMBL/GenBank/DDBJ databases">
        <title>Rhizophora mucronata_Transcriptome.</title>
        <authorList>
            <person name="Meera S.P."/>
            <person name="Sreeshan A."/>
            <person name="Augustine A."/>
        </authorList>
    </citation>
    <scope>NUCLEOTIDE SEQUENCE</scope>
    <source>
        <tissue evidence="1">Leaf</tissue>
    </source>
</reference>
<dbReference type="EMBL" id="GGEC01071750">
    <property type="protein sequence ID" value="MBX52234.1"/>
    <property type="molecule type" value="Transcribed_RNA"/>
</dbReference>
<dbReference type="AlphaFoldDB" id="A0A2P2PBX7"/>
<name>A0A2P2PBX7_RHIMU</name>
<evidence type="ECO:0000313" key="1">
    <source>
        <dbReference type="EMBL" id="MBX52234.1"/>
    </source>
</evidence>